<protein>
    <submittedName>
        <fullName evidence="2">Uncharacterized protein</fullName>
    </submittedName>
</protein>
<feature type="region of interest" description="Disordered" evidence="1">
    <location>
        <begin position="207"/>
        <end position="241"/>
    </location>
</feature>
<keyword evidence="3" id="KW-1185">Reference proteome</keyword>
<feature type="compositionally biased region" description="Polar residues" evidence="1">
    <location>
        <begin position="374"/>
        <end position="392"/>
    </location>
</feature>
<accession>A0ABD3PM57</accession>
<sequence length="1197" mass="132795">MQRGEGGRKRTRERERGGCFSYLKSALTRDSLLRFHPFQDTAHPTNQSTLFSLGSFPFESPAASLSSSCDPSDNNEPSESCHRSCSSSVADTKASSEEIDRAEEAKELWLYQCHHNGSDYLCFPPYCAPGGLRSRLFSSGTSDSASKSREEESKTSHGQNPLDLIPQFAKYKQLLLDKQQDWNTLGGSRCSYNKHLNVLEKHKKLREKAVTESEKTGDFNSHLSTQQQQQYQHQEGESHLSKSASIFHRSLTGVGTAAHKLGSLALNSTLALEGYIEKTLAKELEAFKSEPNSQNQSTQSSNNHYQTLLNTQQFKMPPAQDHDFPTNIQHNHEVGSAGQPIPEAVLVYHESAHSIVFRDHLRRQLNAIRRTTTDMESSMHNSQHFSSMQQSRHSSDHSGIIETPGGSTDNSEKGYRPSDSSDVGYESAGSRESHGSLDRSERGGSTRKHLLRKEKNNKQQPAMHTVAVANFQPVVEPLERLELNASDVFQPLLDADPVADLEGKCEGGGLGLSEAEIEVVELLRDEKAVVKTVRNADWTAFFEKFAPCEVKGVIHEHHPSHVSKGDGPKIGHKVTEDNRHYPFNSFVTSCSLLPTLGKKMRCFGSTNEYPVGVVFALPTAFSKDESEDAATKRTRTWSWPSGYSAKTEFNIDRNGNLINGREEALVPLSGLRKMNHAYLHDTDYIVGGRMVQGGLNTIPYNEVYIRVGGLGRISNGVDVASGEDCNDKAGTGRTFDHGVGLPIALFVRQADYKTLVGLLRTRSRFSHIFGRQMTNGLPLLYITPETGVRVFTESLQKQVLKKMAWELNPFQNPYLAHHTGVDNTSKTHLRQKLEELLDLDDDNLQQTLTPEEKARIAGGFGATDESVAQLLNQALEQDIHDQESEGSNPDRGHSLQDIVNEGLAFALRSSDYHTSRQLLILYALISSKRHKRIDSHKLLNAPDSSASQAKTNKNVAIGVESVNNVSGKTSVELSNVSEEHLKAPPPPPLDTDRLRSATNSDGLLAVLGAAQVLKAMQDGSAKRRVTEAIESIEEWIHNGEQSVAFRVASWRDQRAAQGDLKIAMESDSNFMAFIRLTACYNSNKSISNRKNFARHLRDVAEVSEFDSLHFLRAIHKLLSQMNSPCLRLELLQYILGLDNRYSGKHIINPLLNASQACVLYFCVVAHVKRSVELAATCMNISESDVFHQDEGDVTTSS</sequence>
<dbReference type="AlphaFoldDB" id="A0ABD3PM57"/>
<feature type="region of interest" description="Disordered" evidence="1">
    <location>
        <begin position="374"/>
        <end position="447"/>
    </location>
</feature>
<name>A0ABD3PM57_9STRA</name>
<feature type="compositionally biased region" description="Basic and acidic residues" evidence="1">
    <location>
        <begin position="429"/>
        <end position="444"/>
    </location>
</feature>
<dbReference type="Proteomes" id="UP001530400">
    <property type="component" value="Unassembled WGS sequence"/>
</dbReference>
<feature type="compositionally biased region" description="Basic and acidic residues" evidence="1">
    <location>
        <begin position="146"/>
        <end position="155"/>
    </location>
</feature>
<feature type="compositionally biased region" description="Basic and acidic residues" evidence="1">
    <location>
        <begin position="207"/>
        <end position="217"/>
    </location>
</feature>
<feature type="region of interest" description="Disordered" evidence="1">
    <location>
        <begin position="64"/>
        <end position="87"/>
    </location>
</feature>
<evidence type="ECO:0000256" key="1">
    <source>
        <dbReference type="SAM" id="MobiDB-lite"/>
    </source>
</evidence>
<dbReference type="EMBL" id="JALLPJ020000548">
    <property type="protein sequence ID" value="KAL3788838.1"/>
    <property type="molecule type" value="Genomic_DNA"/>
</dbReference>
<feature type="region of interest" description="Disordered" evidence="1">
    <location>
        <begin position="138"/>
        <end position="162"/>
    </location>
</feature>
<reference evidence="2 3" key="1">
    <citation type="submission" date="2024-10" db="EMBL/GenBank/DDBJ databases">
        <title>Updated reference genomes for cyclostephanoid diatoms.</title>
        <authorList>
            <person name="Roberts W.R."/>
            <person name="Alverson A.J."/>
        </authorList>
    </citation>
    <scope>NUCLEOTIDE SEQUENCE [LARGE SCALE GENOMIC DNA]</scope>
    <source>
        <strain evidence="2 3">AJA010-31</strain>
    </source>
</reference>
<feature type="compositionally biased region" description="Polar residues" evidence="1">
    <location>
        <begin position="64"/>
        <end position="77"/>
    </location>
</feature>
<evidence type="ECO:0000313" key="3">
    <source>
        <dbReference type="Proteomes" id="UP001530400"/>
    </source>
</evidence>
<gene>
    <name evidence="2" type="ORF">ACHAWO_008163</name>
</gene>
<organism evidence="2 3">
    <name type="scientific">Cyclotella atomus</name>
    <dbReference type="NCBI Taxonomy" id="382360"/>
    <lineage>
        <taxon>Eukaryota</taxon>
        <taxon>Sar</taxon>
        <taxon>Stramenopiles</taxon>
        <taxon>Ochrophyta</taxon>
        <taxon>Bacillariophyta</taxon>
        <taxon>Coscinodiscophyceae</taxon>
        <taxon>Thalassiosirophycidae</taxon>
        <taxon>Stephanodiscales</taxon>
        <taxon>Stephanodiscaceae</taxon>
        <taxon>Cyclotella</taxon>
    </lineage>
</organism>
<proteinExistence type="predicted"/>
<comment type="caution">
    <text evidence="2">The sequence shown here is derived from an EMBL/GenBank/DDBJ whole genome shotgun (WGS) entry which is preliminary data.</text>
</comment>
<evidence type="ECO:0000313" key="2">
    <source>
        <dbReference type="EMBL" id="KAL3788838.1"/>
    </source>
</evidence>